<sequence>MANRVKDLQYQQLKTGVTLTLVDDPVEPGAAANVNLFVVSNIFGYFVAGSSDSFVFDSLTALRSAFENGEPEEENKFTARTKVRVSNAALRFIRLSADERTVVVALEGGHIYLYSLSNLISNPTKATPDSKLTLDSEILDIRPNPSVERNRTAAILLVNGKILLINMDGSSTVTLDKAIYTAMAWSTKGKQIMCGTDTGALHQIDPEGVLKKQHKANPANEDQLVVGINWIETAVFIVVYCPQPEDDGENIYEFNVCLISKENPAEPRYLSFSDLCFPMMNPDAGLTYYMTPSIKLWGGNIKDLINVTSSPSADVGVIGRAADGSWEKWDLEDTQRAAVPGVDSLCVGTALDLTSEDTLMPLDEEGPKIQPVPIIYIYSHLGVLAAYHIINLETAKDGRPCPVMVKAQSLPQAGVKAKKLTPGAPTATLTAALSTTTATPSAKPFSSVLPSAPSLKTTAPTPSFATPANPFKASPAAPPSATPMSLQSKTSVASKGMFGGSPTSFSSAPVLSVAPNPVVNPNPSFQQGKPMMVKQQQPGAMQRLLQEPDVPVKVIRKKTDDGETSVAPAPKVSEAMDALSRQLENAYFAMTEELKTLHSHVRETEELVKAREHIFVELDQFMAVTNKRIKHAKETRAVAETVLADFVQLRADLIKVASKRDEIGRLLRVRQDPLSDENVHSMQLNPADLNQQRRIKNSFEVVDSHLRGLEDYVEALNVKASRMRNGHDTEGPTLDSIRRSVRNISSTLLQRQGDLDEISSELDRLGIAESLNPVTDKIKQKKSAASNPQKNSRLSQSYAGHSQHLSSIHAKENFALQLKRVFTSNPRARSIYTTLTLSTTYEPLSLLPKTEKAFVPASEPRRVESKKRLSAVVPSQSDNSAVSSTPGFIFAKMTPNTGLSPAPMFGLGFGSSPFSSSTTSTFAGFQVPQSTAATPATPASSAPAWTVPKSSDQPRGLTPFQTRTTEIPNLFSTAQPTSASTFSFAKQTPMAPKEEVQEQDAHEQEADEQDADEQDADEQDADEQDEEFEDVEYEYDEEERSHRRRVRYTHDGREYEVEEGSEPPTEGSDTDQRDIDQEEQEEQEEQGEQEEDVEKGAEPEVDEGIGAPKADQEEQPRRDEWAAPGFQFPAVAPTLASSTSTNSAFAFFTAPATSRVTKESSDATNPQAPQTLFATSGNAFGSTTPFTFGKPLPSTSSLAASVTTPLSSEDKTPALGKAEPAIALPAKTPTPVAVTLTPREEQPVDSGDEGEEQADNENDAQSEAGVDQEAYRDEGQSEDEQDQEAGEEEDDDKGSVLAEEKEQQDSDEDEQGQEQGDQENDESDKESALTAVRLSGGIVPPPNLSEKDRSSTTSGESFSLVENAPTLEFSKAGLGSAGPEKGGGTASPASSSSGPTPTPTLTSGTALAFGNTPAFASAAELKSPKGGGMSFVKLPRARRESRDSLDSNTSDDEVENVMSDDGGSPVLRGRDTQTSSITGFGKPLLNTQSGAGGLESFTLSLGSDMTSKKESSAW</sequence>
<keyword evidence="7" id="KW-1185">Reference proteome</keyword>
<keyword evidence="3" id="KW-0539">Nucleus</keyword>
<feature type="region of interest" description="Disordered" evidence="4">
    <location>
        <begin position="1153"/>
        <end position="1407"/>
    </location>
</feature>
<protein>
    <recommendedName>
        <fullName evidence="5">Nucleoporin Nup159/Nup146 N-terminal domain-containing protein</fullName>
    </recommendedName>
</protein>
<evidence type="ECO:0000256" key="3">
    <source>
        <dbReference type="ARBA" id="ARBA00023242"/>
    </source>
</evidence>
<comment type="caution">
    <text evidence="6">The sequence shown here is derived from an EMBL/GenBank/DDBJ whole genome shotgun (WGS) entry which is preliminary data.</text>
</comment>
<dbReference type="GO" id="GO:0005634">
    <property type="term" value="C:nucleus"/>
    <property type="evidence" value="ECO:0007669"/>
    <property type="project" value="UniProtKB-SubCell"/>
</dbReference>
<evidence type="ECO:0000256" key="1">
    <source>
        <dbReference type="ARBA" id="ARBA00004123"/>
    </source>
</evidence>
<feature type="region of interest" description="Disordered" evidence="4">
    <location>
        <begin position="929"/>
        <end position="960"/>
    </location>
</feature>
<feature type="compositionally biased region" description="Acidic residues" evidence="4">
    <location>
        <begin position="1005"/>
        <end position="1038"/>
    </location>
</feature>
<dbReference type="Proteomes" id="UP000749646">
    <property type="component" value="Unassembled WGS sequence"/>
</dbReference>
<organism evidence="6 7">
    <name type="scientific">Modicella reniformis</name>
    <dbReference type="NCBI Taxonomy" id="1440133"/>
    <lineage>
        <taxon>Eukaryota</taxon>
        <taxon>Fungi</taxon>
        <taxon>Fungi incertae sedis</taxon>
        <taxon>Mucoromycota</taxon>
        <taxon>Mortierellomycotina</taxon>
        <taxon>Mortierellomycetes</taxon>
        <taxon>Mortierellales</taxon>
        <taxon>Mortierellaceae</taxon>
        <taxon>Modicella</taxon>
    </lineage>
</organism>
<feature type="compositionally biased region" description="Polar residues" evidence="4">
    <location>
        <begin position="1193"/>
        <end position="1207"/>
    </location>
</feature>
<dbReference type="Pfam" id="PF16755">
    <property type="entry name" value="Beta-prop_NUP159_NUP214"/>
    <property type="match status" value="1"/>
</dbReference>
<gene>
    <name evidence="6" type="ORF">BGZ65_009488</name>
</gene>
<feature type="compositionally biased region" description="Acidic residues" evidence="4">
    <location>
        <begin position="1076"/>
        <end position="1103"/>
    </location>
</feature>
<feature type="region of interest" description="Disordered" evidence="4">
    <location>
        <begin position="1419"/>
        <end position="1514"/>
    </location>
</feature>
<comment type="subcellular location">
    <subcellularLocation>
        <location evidence="1">Nucleus</location>
    </subcellularLocation>
</comment>
<feature type="region of interest" description="Disordered" evidence="4">
    <location>
        <begin position="986"/>
        <end position="1126"/>
    </location>
</feature>
<dbReference type="InterPro" id="IPR039462">
    <property type="entry name" value="Nup159/Nup146_N"/>
</dbReference>
<dbReference type="EMBL" id="JAAAHW010009506">
    <property type="protein sequence ID" value="KAF9939776.1"/>
    <property type="molecule type" value="Genomic_DNA"/>
</dbReference>
<feature type="compositionally biased region" description="Low complexity" evidence="4">
    <location>
        <begin position="929"/>
        <end position="944"/>
    </location>
</feature>
<feature type="compositionally biased region" description="Polar residues" evidence="4">
    <location>
        <begin position="783"/>
        <end position="802"/>
    </location>
</feature>
<feature type="compositionally biased region" description="Polar residues" evidence="4">
    <location>
        <begin position="1162"/>
        <end position="1186"/>
    </location>
</feature>
<feature type="compositionally biased region" description="Polar residues" evidence="4">
    <location>
        <begin position="948"/>
        <end position="960"/>
    </location>
</feature>
<keyword evidence="2" id="KW-0813">Transport</keyword>
<feature type="compositionally biased region" description="Low complexity" evidence="4">
    <location>
        <begin position="1386"/>
        <end position="1407"/>
    </location>
</feature>
<dbReference type="Gene3D" id="2.130.10.10">
    <property type="entry name" value="YVTN repeat-like/Quinoprotein amine dehydrogenase"/>
    <property type="match status" value="1"/>
</dbReference>
<feature type="domain" description="Nucleoporin Nup159/Nup146 N-terminal" evidence="5">
    <location>
        <begin position="32"/>
        <end position="384"/>
    </location>
</feature>
<evidence type="ECO:0000256" key="2">
    <source>
        <dbReference type="ARBA" id="ARBA00022448"/>
    </source>
</evidence>
<feature type="region of interest" description="Disordered" evidence="4">
    <location>
        <begin position="458"/>
        <end position="488"/>
    </location>
</feature>
<feature type="compositionally biased region" description="Basic and acidic residues" evidence="4">
    <location>
        <begin position="992"/>
        <end position="1004"/>
    </location>
</feature>
<accession>A0A9P6IMK7</accession>
<proteinExistence type="predicted"/>
<feature type="region of interest" description="Disordered" evidence="4">
    <location>
        <begin position="776"/>
        <end position="802"/>
    </location>
</feature>
<dbReference type="SUPFAM" id="SSF117289">
    <property type="entry name" value="Nucleoporin domain"/>
    <property type="match status" value="1"/>
</dbReference>
<evidence type="ECO:0000259" key="5">
    <source>
        <dbReference type="Pfam" id="PF16755"/>
    </source>
</evidence>
<evidence type="ECO:0000256" key="4">
    <source>
        <dbReference type="SAM" id="MobiDB-lite"/>
    </source>
</evidence>
<reference evidence="6" key="1">
    <citation type="journal article" date="2020" name="Fungal Divers.">
        <title>Resolving the Mortierellaceae phylogeny through synthesis of multi-gene phylogenetics and phylogenomics.</title>
        <authorList>
            <person name="Vandepol N."/>
            <person name="Liber J."/>
            <person name="Desiro A."/>
            <person name="Na H."/>
            <person name="Kennedy M."/>
            <person name="Barry K."/>
            <person name="Grigoriev I.V."/>
            <person name="Miller A.N."/>
            <person name="O'Donnell K."/>
            <person name="Stajich J.E."/>
            <person name="Bonito G."/>
        </authorList>
    </citation>
    <scope>NUCLEOTIDE SEQUENCE</scope>
    <source>
        <strain evidence="6">MES-2147</strain>
    </source>
</reference>
<feature type="non-terminal residue" evidence="6">
    <location>
        <position position="1"/>
    </location>
</feature>
<feature type="compositionally biased region" description="Acidic residues" evidence="4">
    <location>
        <begin position="1276"/>
        <end position="1292"/>
    </location>
</feature>
<feature type="compositionally biased region" description="Acidic residues" evidence="4">
    <location>
        <begin position="1246"/>
        <end position="1260"/>
    </location>
</feature>
<evidence type="ECO:0000313" key="6">
    <source>
        <dbReference type="EMBL" id="KAF9939776.1"/>
    </source>
</evidence>
<dbReference type="InterPro" id="IPR015943">
    <property type="entry name" value="WD40/YVTN_repeat-like_dom_sf"/>
</dbReference>
<feature type="compositionally biased region" description="Low complexity" evidence="4">
    <location>
        <begin position="458"/>
        <end position="475"/>
    </location>
</feature>
<name>A0A9P6IMK7_9FUNG</name>
<feature type="compositionally biased region" description="Acidic residues" evidence="4">
    <location>
        <begin position="1305"/>
        <end position="1324"/>
    </location>
</feature>
<evidence type="ECO:0000313" key="7">
    <source>
        <dbReference type="Proteomes" id="UP000749646"/>
    </source>
</evidence>
<dbReference type="OrthoDB" id="248320at2759"/>
<feature type="compositionally biased region" description="Basic and acidic residues" evidence="4">
    <location>
        <begin position="1110"/>
        <end position="1121"/>
    </location>
</feature>